<protein>
    <submittedName>
        <fullName evidence="1">9089_t:CDS:1</fullName>
    </submittedName>
</protein>
<accession>A0A9N8YUD6</accession>
<keyword evidence="2" id="KW-1185">Reference proteome</keyword>
<dbReference type="InterPro" id="IPR010982">
    <property type="entry name" value="Lambda_DNA-bd_dom_sf"/>
</dbReference>
<evidence type="ECO:0000313" key="1">
    <source>
        <dbReference type="EMBL" id="CAG8449915.1"/>
    </source>
</evidence>
<evidence type="ECO:0000313" key="2">
    <source>
        <dbReference type="Proteomes" id="UP000789831"/>
    </source>
</evidence>
<dbReference type="SUPFAM" id="SSF52540">
    <property type="entry name" value="P-loop containing nucleoside triphosphate hydrolases"/>
    <property type="match status" value="1"/>
</dbReference>
<dbReference type="CDD" id="cd02042">
    <property type="entry name" value="ParAB_family"/>
    <property type="match status" value="1"/>
</dbReference>
<proteinExistence type="predicted"/>
<reference evidence="1" key="1">
    <citation type="submission" date="2021-06" db="EMBL/GenBank/DDBJ databases">
        <authorList>
            <person name="Kallberg Y."/>
            <person name="Tangrot J."/>
            <person name="Rosling A."/>
        </authorList>
    </citation>
    <scope>NUCLEOTIDE SEQUENCE</scope>
    <source>
        <strain evidence="1">MT106</strain>
    </source>
</reference>
<dbReference type="Proteomes" id="UP000789831">
    <property type="component" value="Unassembled WGS sequence"/>
</dbReference>
<sequence>MKVKNEKQKFKEFLKKVEDPNYNREVNRSLPENPTSLQVAKYKLCKKILGYKLDNKLTREQVADKMGLSKAETEDILFCEIEKFTLDRLMTYASQLFAPFQIEKQSSAISKKRDLTPKIIACLSQKGGGGKSTLARCLAVELTKQKFNGIRPLINCQSLPFFDEKLTKSQYDYLIIDGPAKISKESLLIAKQANLIIQPVRPSLDDLNPAIREFNGLFKAGIPKNKLSFVINAAGSPAMEKATRDYLAPAGYYVFPLALEEKVSYQEAQNQGLSIGEVKYKRLQEQEYQQETTYSIARNLKELDHYPTYCADCIMVEKETEKKTTPETKKIKKN</sequence>
<dbReference type="Gene3D" id="3.40.50.300">
    <property type="entry name" value="P-loop containing nucleotide triphosphate hydrolases"/>
    <property type="match status" value="1"/>
</dbReference>
<dbReference type="AlphaFoldDB" id="A0A9N8YUD6"/>
<name>A0A9N8YUD6_9GLOM</name>
<dbReference type="OrthoDB" id="2418036at2759"/>
<comment type="caution">
    <text evidence="1">The sequence shown here is derived from an EMBL/GenBank/DDBJ whole genome shotgun (WGS) entry which is preliminary data.</text>
</comment>
<organism evidence="1 2">
    <name type="scientific">Ambispora gerdemannii</name>
    <dbReference type="NCBI Taxonomy" id="144530"/>
    <lineage>
        <taxon>Eukaryota</taxon>
        <taxon>Fungi</taxon>
        <taxon>Fungi incertae sedis</taxon>
        <taxon>Mucoromycota</taxon>
        <taxon>Glomeromycotina</taxon>
        <taxon>Glomeromycetes</taxon>
        <taxon>Archaeosporales</taxon>
        <taxon>Ambisporaceae</taxon>
        <taxon>Ambispora</taxon>
    </lineage>
</organism>
<dbReference type="EMBL" id="CAJVPL010000119">
    <property type="protein sequence ID" value="CAG8449915.1"/>
    <property type="molecule type" value="Genomic_DNA"/>
</dbReference>
<dbReference type="GO" id="GO:0003677">
    <property type="term" value="F:DNA binding"/>
    <property type="evidence" value="ECO:0007669"/>
    <property type="project" value="InterPro"/>
</dbReference>
<dbReference type="InterPro" id="IPR027417">
    <property type="entry name" value="P-loop_NTPase"/>
</dbReference>
<dbReference type="Gene3D" id="1.10.260.40">
    <property type="entry name" value="lambda repressor-like DNA-binding domains"/>
    <property type="match status" value="1"/>
</dbReference>
<gene>
    <name evidence="1" type="ORF">AGERDE_LOCUS1666</name>
</gene>